<protein>
    <submittedName>
        <fullName evidence="3">LANO_0A04610g1_1</fullName>
    </submittedName>
</protein>
<dbReference type="AlphaFoldDB" id="A0A1G4IR13"/>
<dbReference type="PANTHER" id="PTHR42109:SF2">
    <property type="entry name" value="INTEGRAL MEMBRANE PROTEIN"/>
    <property type="match status" value="1"/>
</dbReference>
<keyword evidence="1" id="KW-0472">Membrane</keyword>
<evidence type="ECO:0000313" key="4">
    <source>
        <dbReference type="Proteomes" id="UP000189911"/>
    </source>
</evidence>
<gene>
    <name evidence="3" type="ORF">LANO_0A04610G</name>
</gene>
<feature type="transmembrane region" description="Helical" evidence="1">
    <location>
        <begin position="12"/>
        <end position="35"/>
    </location>
</feature>
<accession>A0A1G4IR13</accession>
<keyword evidence="4" id="KW-1185">Reference proteome</keyword>
<feature type="transmembrane region" description="Helical" evidence="1">
    <location>
        <begin position="231"/>
        <end position="256"/>
    </location>
</feature>
<dbReference type="Proteomes" id="UP000189911">
    <property type="component" value="Chromosome A"/>
</dbReference>
<name>A0A1G4IR13_9SACH</name>
<dbReference type="Pfam" id="PF24800">
    <property type="entry name" value="DUF7702"/>
    <property type="match status" value="1"/>
</dbReference>
<keyword evidence="1" id="KW-1133">Transmembrane helix</keyword>
<evidence type="ECO:0000256" key="1">
    <source>
        <dbReference type="SAM" id="Phobius"/>
    </source>
</evidence>
<feature type="transmembrane region" description="Helical" evidence="1">
    <location>
        <begin position="119"/>
        <end position="137"/>
    </location>
</feature>
<dbReference type="OrthoDB" id="4036084at2759"/>
<dbReference type="PANTHER" id="PTHR42109">
    <property type="entry name" value="UNPLACED GENOMIC SCAFFOLD UM_SCAF_CONTIG_1.265, WHOLE GENOME SHOTGUN SEQUENCE"/>
    <property type="match status" value="1"/>
</dbReference>
<dbReference type="EMBL" id="LT598449">
    <property type="protein sequence ID" value="SCU78957.1"/>
    <property type="molecule type" value="Genomic_DNA"/>
</dbReference>
<dbReference type="InterPro" id="IPR056119">
    <property type="entry name" value="DUF7702"/>
</dbReference>
<feature type="domain" description="DUF7702" evidence="2">
    <location>
        <begin position="12"/>
        <end position="252"/>
    </location>
</feature>
<evidence type="ECO:0000313" key="3">
    <source>
        <dbReference type="EMBL" id="SCU78957.1"/>
    </source>
</evidence>
<keyword evidence="1" id="KW-0812">Transmembrane</keyword>
<proteinExistence type="predicted"/>
<feature type="transmembrane region" description="Helical" evidence="1">
    <location>
        <begin position="157"/>
        <end position="175"/>
    </location>
</feature>
<organism evidence="3 4">
    <name type="scientific">Lachancea nothofagi CBS 11611</name>
    <dbReference type="NCBI Taxonomy" id="1266666"/>
    <lineage>
        <taxon>Eukaryota</taxon>
        <taxon>Fungi</taxon>
        <taxon>Dikarya</taxon>
        <taxon>Ascomycota</taxon>
        <taxon>Saccharomycotina</taxon>
        <taxon>Saccharomycetes</taxon>
        <taxon>Saccharomycetales</taxon>
        <taxon>Saccharomycetaceae</taxon>
        <taxon>Lachancea</taxon>
    </lineage>
</organism>
<sequence length="282" mass="30935">MTSNVSIWDDKIHVIYVVELVFYSGLLCGAVAALLRRRESLKGFFLSIISALKIAGLAISLNSAVKTVNATNDNGATEMPSTGLVIAGSILISLATTPLLFLTQSFAFPKITNRLVSRLVRLAVIAPAALSIAGYNLLSEGNSNSSSGISLVKASSILYLVIYVNMVSYGLVTFCKRNGEADQLRTLSMYTVLLAMPFFLVRFVYTIVASFDLTSDISAFHKFDIFNGDWRIYLAMFVVMEFIVELVYVIGLHLLINREVFASQFENQTSSDGTKSNPDNNY</sequence>
<feature type="transmembrane region" description="Helical" evidence="1">
    <location>
        <begin position="187"/>
        <end position="211"/>
    </location>
</feature>
<feature type="transmembrane region" description="Helical" evidence="1">
    <location>
        <begin position="85"/>
        <end position="107"/>
    </location>
</feature>
<evidence type="ECO:0000259" key="2">
    <source>
        <dbReference type="Pfam" id="PF24800"/>
    </source>
</evidence>
<reference evidence="4" key="1">
    <citation type="submission" date="2016-03" db="EMBL/GenBank/DDBJ databases">
        <authorList>
            <person name="Devillers Hugo."/>
        </authorList>
    </citation>
    <scope>NUCLEOTIDE SEQUENCE [LARGE SCALE GENOMIC DNA]</scope>
</reference>
<feature type="transmembrane region" description="Helical" evidence="1">
    <location>
        <begin position="44"/>
        <end position="65"/>
    </location>
</feature>